<dbReference type="Gene3D" id="1.10.220.30">
    <property type="match status" value="1"/>
</dbReference>
<reference evidence="3 4" key="1">
    <citation type="journal article" date="2008" name="Appl. Environ. Microbiol.">
        <title>Hydrogenomics of the extremely thermophilic bacterium Caldicellulosiruptor saccharolyticus.</title>
        <authorList>
            <person name="van de Werken H.J."/>
            <person name="Verhaart M.R."/>
            <person name="VanFossen A.L."/>
            <person name="Willquist K."/>
            <person name="Lewis D.L."/>
            <person name="Nichols J.D."/>
            <person name="Goorissen H.P."/>
            <person name="Mongodin E.F."/>
            <person name="Nelson K.E."/>
            <person name="van Niel E.W."/>
            <person name="Stams A.J."/>
            <person name="Ward D.E."/>
            <person name="de Vos W.M."/>
            <person name="van der Oost J."/>
            <person name="Kelly R.M."/>
            <person name="Kengen S.W."/>
        </authorList>
    </citation>
    <scope>NUCLEOTIDE SEQUENCE [LARGE SCALE GENOMIC DNA]</scope>
    <source>
        <strain evidence="4">ATCC 43494 / DSM 8903 / Tp8T 6331</strain>
    </source>
</reference>
<keyword evidence="2" id="KW-1133">Transmembrane helix</keyword>
<keyword evidence="2" id="KW-0472">Membrane</keyword>
<keyword evidence="2" id="KW-0812">Transmembrane</keyword>
<sequence>MELFHTKSTRAWVMIVADKVNVQEVKAEKKQEIKKKKRGKRFLIIILVLLLLGGASFATVYLNLFGAKTAIDTLLKKIPFAQKTVQTQKVDFEKVYKEQIAGLEKQNKDLQNKLNQLQKENSNLQKQIQDLTTRLNDMVAKQTDTSNKAKDFSGYLQNMDSRKAAKILENLLDTNVEVAALVLQNIPSETASEILSNIPSEKTIKLLGISNSSSSSATQDISSLVDIYKNIDSKIAASIFENMMNDKVKYRLVLNILKRLDTKTSSQIISNMKPENAAKVTADLSALK</sequence>
<gene>
    <name evidence="3" type="ordered locus">Csac_1262</name>
</gene>
<evidence type="ECO:0000313" key="4">
    <source>
        <dbReference type="Proteomes" id="UP000000256"/>
    </source>
</evidence>
<dbReference type="AlphaFoldDB" id="A4XIY0"/>
<feature type="transmembrane region" description="Helical" evidence="2">
    <location>
        <begin position="42"/>
        <end position="64"/>
    </location>
</feature>
<dbReference type="HOGENOM" id="CLU_1018130_0_0_9"/>
<dbReference type="KEGG" id="csc:Csac_1262"/>
<evidence type="ECO:0000256" key="1">
    <source>
        <dbReference type="SAM" id="Coils"/>
    </source>
</evidence>
<protein>
    <recommendedName>
        <fullName evidence="5">Magnesium transporter MgtE intracellular domain-containing protein</fullName>
    </recommendedName>
</protein>
<accession>A4XIY0</accession>
<dbReference type="EMBL" id="CP000679">
    <property type="protein sequence ID" value="ABP66865.2"/>
    <property type="molecule type" value="Genomic_DNA"/>
</dbReference>
<feature type="coiled-coil region" evidence="1">
    <location>
        <begin position="93"/>
        <end position="141"/>
    </location>
</feature>
<evidence type="ECO:0000313" key="3">
    <source>
        <dbReference type="EMBL" id="ABP66865.2"/>
    </source>
</evidence>
<dbReference type="InterPro" id="IPR011002">
    <property type="entry name" value="FliG_a-hlx"/>
</dbReference>
<keyword evidence="1" id="KW-0175">Coiled coil</keyword>
<evidence type="ECO:0000256" key="2">
    <source>
        <dbReference type="SAM" id="Phobius"/>
    </source>
</evidence>
<evidence type="ECO:0008006" key="5">
    <source>
        <dbReference type="Google" id="ProtNLM"/>
    </source>
</evidence>
<keyword evidence="4" id="KW-1185">Reference proteome</keyword>
<dbReference type="SUPFAM" id="SSF48029">
    <property type="entry name" value="FliG"/>
    <property type="match status" value="1"/>
</dbReference>
<proteinExistence type="predicted"/>
<dbReference type="STRING" id="351627.Csac_1262"/>
<organism evidence="3 4">
    <name type="scientific">Caldicellulosiruptor saccharolyticus (strain ATCC 43494 / DSM 8903 / Tp8T 6331)</name>
    <dbReference type="NCBI Taxonomy" id="351627"/>
    <lineage>
        <taxon>Bacteria</taxon>
        <taxon>Bacillati</taxon>
        <taxon>Bacillota</taxon>
        <taxon>Bacillota incertae sedis</taxon>
        <taxon>Caldicellulosiruptorales</taxon>
        <taxon>Caldicellulosiruptoraceae</taxon>
        <taxon>Caldicellulosiruptor</taxon>
    </lineage>
</organism>
<dbReference type="Proteomes" id="UP000000256">
    <property type="component" value="Chromosome"/>
</dbReference>
<name>A4XIY0_CALS8</name>